<keyword evidence="2" id="KW-0489">Methyltransferase</keyword>
<dbReference type="PANTHER" id="PTHR14911:SF13">
    <property type="entry name" value="TRNA (GUANINE(6)-N2)-METHYLTRANSFERASE THUMP3"/>
    <property type="match status" value="1"/>
</dbReference>
<dbReference type="STRING" id="1236973.JCM9157_2269"/>
<dbReference type="Pfam" id="PF01170">
    <property type="entry name" value="UPF0020"/>
    <property type="match status" value="1"/>
</dbReference>
<sequence length="278" mass="31722">MLLTKYKPIHYLYIYSRHEDEVSLCDLETRALFGKDADSIILESNLDIDPSRSPFIKEKIDVLFQVETLEQLKTQLVDFVIKDHTFKVTLIKNTELEKHDKIDFKMRRNIEKNIGLLIKGTVDLNNADITFGIMRVKTGWVFGLHQKSEAIWLHHQQKPHQYSTALSTRVARAVVNIAVPNPANKKVIDPCCGIGTILIEALSMGISITGRDINPLVLPGTRENISFFGYHTEVILGDIRDVCEKYDIAIVDMPYNLCSVLSTQEQLDMLKKRACFCE</sequence>
<dbReference type="Proteomes" id="UP000018896">
    <property type="component" value="Unassembled WGS sequence"/>
</dbReference>
<dbReference type="InterPro" id="IPR029063">
    <property type="entry name" value="SAM-dependent_MTases_sf"/>
</dbReference>
<organism evidence="2 3">
    <name type="scientific">Halalkalibacter akibai (strain ATCC 43226 / DSM 21942 / CIP 109018 / JCM 9157 / 1139)</name>
    <name type="common">Bacillus akibai</name>
    <dbReference type="NCBI Taxonomy" id="1236973"/>
    <lineage>
        <taxon>Bacteria</taxon>
        <taxon>Bacillati</taxon>
        <taxon>Bacillota</taxon>
        <taxon>Bacilli</taxon>
        <taxon>Bacillales</taxon>
        <taxon>Bacillaceae</taxon>
        <taxon>Halalkalibacter</taxon>
    </lineage>
</organism>
<dbReference type="EMBL" id="BAUV01000015">
    <property type="protein sequence ID" value="GAE35173.1"/>
    <property type="molecule type" value="Genomic_DNA"/>
</dbReference>
<dbReference type="Gene3D" id="3.40.50.150">
    <property type="entry name" value="Vaccinia Virus protein VP39"/>
    <property type="match status" value="1"/>
</dbReference>
<dbReference type="GO" id="GO:0016423">
    <property type="term" value="F:tRNA (guanine) methyltransferase activity"/>
    <property type="evidence" value="ECO:0007669"/>
    <property type="project" value="TreeGrafter"/>
</dbReference>
<dbReference type="eggNOG" id="COG1041">
    <property type="taxonomic scope" value="Bacteria"/>
</dbReference>
<dbReference type="SUPFAM" id="SSF53335">
    <property type="entry name" value="S-adenosyl-L-methionine-dependent methyltransferases"/>
    <property type="match status" value="1"/>
</dbReference>
<keyword evidence="2" id="KW-0808">Transferase</keyword>
<dbReference type="AlphaFoldDB" id="W4QU82"/>
<keyword evidence="3" id="KW-1185">Reference proteome</keyword>
<evidence type="ECO:0000259" key="1">
    <source>
        <dbReference type="Pfam" id="PF01170"/>
    </source>
</evidence>
<name>W4QU82_HALA3</name>
<evidence type="ECO:0000313" key="3">
    <source>
        <dbReference type="Proteomes" id="UP000018896"/>
    </source>
</evidence>
<gene>
    <name evidence="2" type="ORF">JCM9157_2269</name>
</gene>
<dbReference type="CDD" id="cd02440">
    <property type="entry name" value="AdoMet_MTases"/>
    <property type="match status" value="1"/>
</dbReference>
<dbReference type="GO" id="GO:0030488">
    <property type="term" value="P:tRNA methylation"/>
    <property type="evidence" value="ECO:0007669"/>
    <property type="project" value="TreeGrafter"/>
</dbReference>
<comment type="caution">
    <text evidence="2">The sequence shown here is derived from an EMBL/GenBank/DDBJ whole genome shotgun (WGS) entry which is preliminary data.</text>
</comment>
<dbReference type="PANTHER" id="PTHR14911">
    <property type="entry name" value="THUMP DOMAIN-CONTAINING"/>
    <property type="match status" value="1"/>
</dbReference>
<protein>
    <submittedName>
        <fullName evidence="2">RNA methylase</fullName>
    </submittedName>
</protein>
<accession>W4QU82</accession>
<dbReference type="InterPro" id="IPR000241">
    <property type="entry name" value="RlmKL-like_Mtase"/>
</dbReference>
<proteinExistence type="predicted"/>
<feature type="domain" description="Ribosomal RNA large subunit methyltransferase K/L-like methyltransferase" evidence="1">
    <location>
        <begin position="158"/>
        <end position="255"/>
    </location>
</feature>
<evidence type="ECO:0000313" key="2">
    <source>
        <dbReference type="EMBL" id="GAE35173.1"/>
    </source>
</evidence>
<reference evidence="2 3" key="1">
    <citation type="journal article" date="2014" name="Genome Announc.">
        <title>Draft Genome Sequences of Three Alkaliphilic Bacillus Strains, Bacillus wakoensis JCM 9140T, Bacillus akibai JCM 9157T, and Bacillus hemicellulosilyticus JCM 9152T.</title>
        <authorList>
            <person name="Yuki M."/>
            <person name="Oshima K."/>
            <person name="Suda W."/>
            <person name="Oshida Y."/>
            <person name="Kitamura K."/>
            <person name="Iida T."/>
            <person name="Hattori M."/>
            <person name="Ohkuma M."/>
        </authorList>
    </citation>
    <scope>NUCLEOTIDE SEQUENCE [LARGE SCALE GENOMIC DNA]</scope>
    <source>
        <strain evidence="2 3">JCM 9157</strain>
    </source>
</reference>